<protein>
    <submittedName>
        <fullName evidence="1">Uncharacterized protein</fullName>
    </submittedName>
</protein>
<evidence type="ECO:0000313" key="1">
    <source>
        <dbReference type="EMBL" id="KAF8432333.1"/>
    </source>
</evidence>
<organism evidence="1 2">
    <name type="scientific">Boletus edulis BED1</name>
    <dbReference type="NCBI Taxonomy" id="1328754"/>
    <lineage>
        <taxon>Eukaryota</taxon>
        <taxon>Fungi</taxon>
        <taxon>Dikarya</taxon>
        <taxon>Basidiomycota</taxon>
        <taxon>Agaricomycotina</taxon>
        <taxon>Agaricomycetes</taxon>
        <taxon>Agaricomycetidae</taxon>
        <taxon>Boletales</taxon>
        <taxon>Boletineae</taxon>
        <taxon>Boletaceae</taxon>
        <taxon>Boletoideae</taxon>
        <taxon>Boletus</taxon>
    </lineage>
</organism>
<keyword evidence="2" id="KW-1185">Reference proteome</keyword>
<gene>
    <name evidence="1" type="ORF">L210DRAFT_3507519</name>
</gene>
<dbReference type="Proteomes" id="UP001194468">
    <property type="component" value="Unassembled WGS sequence"/>
</dbReference>
<dbReference type="AlphaFoldDB" id="A0AAD4GA47"/>
<accession>A0AAD4GA47</accession>
<reference evidence="1" key="2">
    <citation type="journal article" date="2020" name="Nat. Commun.">
        <title>Large-scale genome sequencing of mycorrhizal fungi provides insights into the early evolution of symbiotic traits.</title>
        <authorList>
            <person name="Miyauchi S."/>
            <person name="Kiss E."/>
            <person name="Kuo A."/>
            <person name="Drula E."/>
            <person name="Kohler A."/>
            <person name="Sanchez-Garcia M."/>
            <person name="Morin E."/>
            <person name="Andreopoulos B."/>
            <person name="Barry K.W."/>
            <person name="Bonito G."/>
            <person name="Buee M."/>
            <person name="Carver A."/>
            <person name="Chen C."/>
            <person name="Cichocki N."/>
            <person name="Clum A."/>
            <person name="Culley D."/>
            <person name="Crous P.W."/>
            <person name="Fauchery L."/>
            <person name="Girlanda M."/>
            <person name="Hayes R.D."/>
            <person name="Keri Z."/>
            <person name="LaButti K."/>
            <person name="Lipzen A."/>
            <person name="Lombard V."/>
            <person name="Magnuson J."/>
            <person name="Maillard F."/>
            <person name="Murat C."/>
            <person name="Nolan M."/>
            <person name="Ohm R.A."/>
            <person name="Pangilinan J."/>
            <person name="Pereira M.F."/>
            <person name="Perotto S."/>
            <person name="Peter M."/>
            <person name="Pfister S."/>
            <person name="Riley R."/>
            <person name="Sitrit Y."/>
            <person name="Stielow J.B."/>
            <person name="Szollosi G."/>
            <person name="Zifcakova L."/>
            <person name="Stursova M."/>
            <person name="Spatafora J.W."/>
            <person name="Tedersoo L."/>
            <person name="Vaario L.M."/>
            <person name="Yamada A."/>
            <person name="Yan M."/>
            <person name="Wang P."/>
            <person name="Xu J."/>
            <person name="Bruns T."/>
            <person name="Baldrian P."/>
            <person name="Vilgalys R."/>
            <person name="Dunand C."/>
            <person name="Henrissat B."/>
            <person name="Grigoriev I.V."/>
            <person name="Hibbett D."/>
            <person name="Nagy L.G."/>
            <person name="Martin F.M."/>
        </authorList>
    </citation>
    <scope>NUCLEOTIDE SEQUENCE</scope>
    <source>
        <strain evidence="1">BED1</strain>
    </source>
</reference>
<evidence type="ECO:0000313" key="2">
    <source>
        <dbReference type="Proteomes" id="UP001194468"/>
    </source>
</evidence>
<comment type="caution">
    <text evidence="1">The sequence shown here is derived from an EMBL/GenBank/DDBJ whole genome shotgun (WGS) entry which is preliminary data.</text>
</comment>
<reference evidence="1" key="1">
    <citation type="submission" date="2019-10" db="EMBL/GenBank/DDBJ databases">
        <authorList>
            <consortium name="DOE Joint Genome Institute"/>
            <person name="Kuo A."/>
            <person name="Miyauchi S."/>
            <person name="Kiss E."/>
            <person name="Drula E."/>
            <person name="Kohler A."/>
            <person name="Sanchez-Garcia M."/>
            <person name="Andreopoulos B."/>
            <person name="Barry K.W."/>
            <person name="Bonito G."/>
            <person name="Buee M."/>
            <person name="Carver A."/>
            <person name="Chen C."/>
            <person name="Cichocki N."/>
            <person name="Clum A."/>
            <person name="Culley D."/>
            <person name="Crous P.W."/>
            <person name="Fauchery L."/>
            <person name="Girlanda M."/>
            <person name="Hayes R."/>
            <person name="Keri Z."/>
            <person name="LaButti K."/>
            <person name="Lipzen A."/>
            <person name="Lombard V."/>
            <person name="Magnuson J."/>
            <person name="Maillard F."/>
            <person name="Morin E."/>
            <person name="Murat C."/>
            <person name="Nolan M."/>
            <person name="Ohm R."/>
            <person name="Pangilinan J."/>
            <person name="Pereira M."/>
            <person name="Perotto S."/>
            <person name="Peter M."/>
            <person name="Riley R."/>
            <person name="Sitrit Y."/>
            <person name="Stielow B."/>
            <person name="Szollosi G."/>
            <person name="Zifcakova L."/>
            <person name="Stursova M."/>
            <person name="Spatafora J.W."/>
            <person name="Tedersoo L."/>
            <person name="Vaario L.-M."/>
            <person name="Yamada A."/>
            <person name="Yan M."/>
            <person name="Wang P."/>
            <person name="Xu J."/>
            <person name="Bruns T."/>
            <person name="Baldrian P."/>
            <person name="Vilgalys R."/>
            <person name="Henrissat B."/>
            <person name="Grigoriev I.V."/>
            <person name="Hibbett D."/>
            <person name="Nagy L.G."/>
            <person name="Martin F.M."/>
        </authorList>
    </citation>
    <scope>NUCLEOTIDE SEQUENCE</scope>
    <source>
        <strain evidence="1">BED1</strain>
    </source>
</reference>
<proteinExistence type="predicted"/>
<sequence length="292" mass="32091">MTPITSIGTNAKVFSYLLWPENRHENGQQQTTFKSLEILVAQEPGPQSPALGPMQRSSHTFCGQRTGMRMASNKLPSNSLRSWLLCCCFCSHIFIHANEEANELGLEDSIINNNISRLLDQGTSTGVFPTSSNVPSLGSGHTSQSKIAWARPGGYEHRSHKSGQDSLGQARGVRAQKCSPHLVMCLALAYWPQARRAGGNSLQNATWICGILNVVASVWWVPVFLSSMSSFMQTRKLMSWDWKTASSMMVLGISIAGPRVQAQPWLRPQAMAKLAGPGQWASRLPVKIEIIE</sequence>
<dbReference type="EMBL" id="WHUW01000041">
    <property type="protein sequence ID" value="KAF8432333.1"/>
    <property type="molecule type" value="Genomic_DNA"/>
</dbReference>
<name>A0AAD4GA47_BOLED</name>